<dbReference type="Proteomes" id="UP001194468">
    <property type="component" value="Unassembled WGS sequence"/>
</dbReference>
<feature type="region of interest" description="Disordered" evidence="1">
    <location>
        <begin position="85"/>
        <end position="114"/>
    </location>
</feature>
<name>A0AAD4C1K6_BOLED</name>
<dbReference type="EMBL" id="WHUW01000005">
    <property type="protein sequence ID" value="KAF8445659.1"/>
    <property type="molecule type" value="Genomic_DNA"/>
</dbReference>
<comment type="caution">
    <text evidence="2">The sequence shown here is derived from an EMBL/GenBank/DDBJ whole genome shotgun (WGS) entry which is preliminary data.</text>
</comment>
<sequence length="114" mass="12534">MSPSGRAQSQSSVHSQPSVRNRTLWESYKGKVFVYMLPARTRLYVAMTVCTVGALGIFISDCLEKKIPVEHPREAIVVSGVGCMRDEPGLPTTPNRTSGIESLAEESGHERKED</sequence>
<organism evidence="2 3">
    <name type="scientific">Boletus edulis BED1</name>
    <dbReference type="NCBI Taxonomy" id="1328754"/>
    <lineage>
        <taxon>Eukaryota</taxon>
        <taxon>Fungi</taxon>
        <taxon>Dikarya</taxon>
        <taxon>Basidiomycota</taxon>
        <taxon>Agaricomycotina</taxon>
        <taxon>Agaricomycetes</taxon>
        <taxon>Agaricomycetidae</taxon>
        <taxon>Boletales</taxon>
        <taxon>Boletineae</taxon>
        <taxon>Boletaceae</taxon>
        <taxon>Boletoideae</taxon>
        <taxon>Boletus</taxon>
    </lineage>
</organism>
<proteinExistence type="predicted"/>
<feature type="compositionally biased region" description="Low complexity" evidence="1">
    <location>
        <begin position="8"/>
        <end position="19"/>
    </location>
</feature>
<protein>
    <submittedName>
        <fullName evidence="2">Uncharacterized protein</fullName>
    </submittedName>
</protein>
<feature type="region of interest" description="Disordered" evidence="1">
    <location>
        <begin position="1"/>
        <end position="20"/>
    </location>
</feature>
<evidence type="ECO:0000313" key="3">
    <source>
        <dbReference type="Proteomes" id="UP001194468"/>
    </source>
</evidence>
<evidence type="ECO:0000313" key="2">
    <source>
        <dbReference type="EMBL" id="KAF8445659.1"/>
    </source>
</evidence>
<evidence type="ECO:0000256" key="1">
    <source>
        <dbReference type="SAM" id="MobiDB-lite"/>
    </source>
</evidence>
<accession>A0AAD4C1K6</accession>
<reference evidence="2" key="2">
    <citation type="journal article" date="2020" name="Nat. Commun.">
        <title>Large-scale genome sequencing of mycorrhizal fungi provides insights into the early evolution of symbiotic traits.</title>
        <authorList>
            <person name="Miyauchi S."/>
            <person name="Kiss E."/>
            <person name="Kuo A."/>
            <person name="Drula E."/>
            <person name="Kohler A."/>
            <person name="Sanchez-Garcia M."/>
            <person name="Morin E."/>
            <person name="Andreopoulos B."/>
            <person name="Barry K.W."/>
            <person name="Bonito G."/>
            <person name="Buee M."/>
            <person name="Carver A."/>
            <person name="Chen C."/>
            <person name="Cichocki N."/>
            <person name="Clum A."/>
            <person name="Culley D."/>
            <person name="Crous P.W."/>
            <person name="Fauchery L."/>
            <person name="Girlanda M."/>
            <person name="Hayes R.D."/>
            <person name="Keri Z."/>
            <person name="LaButti K."/>
            <person name="Lipzen A."/>
            <person name="Lombard V."/>
            <person name="Magnuson J."/>
            <person name="Maillard F."/>
            <person name="Murat C."/>
            <person name="Nolan M."/>
            <person name="Ohm R.A."/>
            <person name="Pangilinan J."/>
            <person name="Pereira M.F."/>
            <person name="Perotto S."/>
            <person name="Peter M."/>
            <person name="Pfister S."/>
            <person name="Riley R."/>
            <person name="Sitrit Y."/>
            <person name="Stielow J.B."/>
            <person name="Szollosi G."/>
            <person name="Zifcakova L."/>
            <person name="Stursova M."/>
            <person name="Spatafora J.W."/>
            <person name="Tedersoo L."/>
            <person name="Vaario L.M."/>
            <person name="Yamada A."/>
            <person name="Yan M."/>
            <person name="Wang P."/>
            <person name="Xu J."/>
            <person name="Bruns T."/>
            <person name="Baldrian P."/>
            <person name="Vilgalys R."/>
            <person name="Dunand C."/>
            <person name="Henrissat B."/>
            <person name="Grigoriev I.V."/>
            <person name="Hibbett D."/>
            <person name="Nagy L.G."/>
            <person name="Martin F.M."/>
        </authorList>
    </citation>
    <scope>NUCLEOTIDE SEQUENCE</scope>
    <source>
        <strain evidence="2">BED1</strain>
    </source>
</reference>
<dbReference type="AlphaFoldDB" id="A0AAD4C1K6"/>
<keyword evidence="3" id="KW-1185">Reference proteome</keyword>
<gene>
    <name evidence="2" type="ORF">L210DRAFT_841305</name>
</gene>
<reference evidence="2" key="1">
    <citation type="submission" date="2019-10" db="EMBL/GenBank/DDBJ databases">
        <authorList>
            <consortium name="DOE Joint Genome Institute"/>
            <person name="Kuo A."/>
            <person name="Miyauchi S."/>
            <person name="Kiss E."/>
            <person name="Drula E."/>
            <person name="Kohler A."/>
            <person name="Sanchez-Garcia M."/>
            <person name="Andreopoulos B."/>
            <person name="Barry K.W."/>
            <person name="Bonito G."/>
            <person name="Buee M."/>
            <person name="Carver A."/>
            <person name="Chen C."/>
            <person name="Cichocki N."/>
            <person name="Clum A."/>
            <person name="Culley D."/>
            <person name="Crous P.W."/>
            <person name="Fauchery L."/>
            <person name="Girlanda M."/>
            <person name="Hayes R."/>
            <person name="Keri Z."/>
            <person name="LaButti K."/>
            <person name="Lipzen A."/>
            <person name="Lombard V."/>
            <person name="Magnuson J."/>
            <person name="Maillard F."/>
            <person name="Morin E."/>
            <person name="Murat C."/>
            <person name="Nolan M."/>
            <person name="Ohm R."/>
            <person name="Pangilinan J."/>
            <person name="Pereira M."/>
            <person name="Perotto S."/>
            <person name="Peter M."/>
            <person name="Riley R."/>
            <person name="Sitrit Y."/>
            <person name="Stielow B."/>
            <person name="Szollosi G."/>
            <person name="Zifcakova L."/>
            <person name="Stursova M."/>
            <person name="Spatafora J.W."/>
            <person name="Tedersoo L."/>
            <person name="Vaario L.-M."/>
            <person name="Yamada A."/>
            <person name="Yan M."/>
            <person name="Wang P."/>
            <person name="Xu J."/>
            <person name="Bruns T."/>
            <person name="Baldrian P."/>
            <person name="Vilgalys R."/>
            <person name="Henrissat B."/>
            <person name="Grigoriev I.V."/>
            <person name="Hibbett D."/>
            <person name="Nagy L.G."/>
            <person name="Martin F.M."/>
        </authorList>
    </citation>
    <scope>NUCLEOTIDE SEQUENCE</scope>
    <source>
        <strain evidence="2">BED1</strain>
    </source>
</reference>